<dbReference type="RefSeq" id="WP_058284036.1">
    <property type="nucleotide sequence ID" value="NZ_CYUD01000024.1"/>
</dbReference>
<gene>
    <name evidence="1" type="ORF">RUE5091_04438</name>
</gene>
<protein>
    <submittedName>
        <fullName evidence="1">Uncharacterized protein</fullName>
    </submittedName>
</protein>
<dbReference type="Proteomes" id="UP000051260">
    <property type="component" value="Unassembled WGS sequence"/>
</dbReference>
<evidence type="ECO:0000313" key="1">
    <source>
        <dbReference type="EMBL" id="CUK19858.1"/>
    </source>
</evidence>
<accession>A0A0P1IKP0</accession>
<proteinExistence type="predicted"/>
<reference evidence="2" key="1">
    <citation type="submission" date="2015-09" db="EMBL/GenBank/DDBJ databases">
        <authorList>
            <person name="Rodrigo-Torres L."/>
            <person name="Arahal D.R."/>
        </authorList>
    </citation>
    <scope>NUCLEOTIDE SEQUENCE [LARGE SCALE GENOMIC DNA]</scope>
    <source>
        <strain evidence="2">CECT 5091</strain>
    </source>
</reference>
<dbReference type="OrthoDB" id="8420616at2"/>
<sequence>MHIAITGRLVVVGILKTFVDNTDGARLNKALNSPEYGLYMVAQKIDLCLENVNGVIESISVPEQNEVEMFFWLKMINCFDGSNSTFRYLQQANIQVTSDPFYEGTDKIYAGWTNIEQDIIVNKVTVRAMADAMGWTISKD</sequence>
<dbReference type="EMBL" id="CYUD01000024">
    <property type="protein sequence ID" value="CUK19858.1"/>
    <property type="molecule type" value="Genomic_DNA"/>
</dbReference>
<evidence type="ECO:0000313" key="2">
    <source>
        <dbReference type="Proteomes" id="UP000051260"/>
    </source>
</evidence>
<keyword evidence="2" id="KW-1185">Reference proteome</keyword>
<dbReference type="AlphaFoldDB" id="A0A0P1IKP0"/>
<dbReference type="STRING" id="1715692.RUE5091_04438"/>
<name>A0A0P1IKP0_9RHOB</name>
<organism evidence="1 2">
    <name type="scientific">Ruegeria denitrificans</name>
    <dbReference type="NCBI Taxonomy" id="1715692"/>
    <lineage>
        <taxon>Bacteria</taxon>
        <taxon>Pseudomonadati</taxon>
        <taxon>Pseudomonadota</taxon>
        <taxon>Alphaproteobacteria</taxon>
        <taxon>Rhodobacterales</taxon>
        <taxon>Roseobacteraceae</taxon>
        <taxon>Ruegeria</taxon>
    </lineage>
</organism>